<keyword evidence="1" id="KW-0732">Signal</keyword>
<dbReference type="Proteomes" id="UP000019249">
    <property type="component" value="Unassembled WGS sequence"/>
</dbReference>
<feature type="domain" description="Bacterial Ig" evidence="2">
    <location>
        <begin position="249"/>
        <end position="326"/>
    </location>
</feature>
<accession>A0ABN0RC92</accession>
<feature type="signal peptide" evidence="1">
    <location>
        <begin position="1"/>
        <end position="26"/>
    </location>
</feature>
<dbReference type="InterPro" id="IPR041498">
    <property type="entry name" value="Big_6"/>
</dbReference>
<evidence type="ECO:0000259" key="2">
    <source>
        <dbReference type="Pfam" id="PF17936"/>
    </source>
</evidence>
<reference evidence="3 4" key="1">
    <citation type="journal article" date="2014" name="Int. J. Syst. Evol. Microbiol.">
        <title>Listeria floridensis sp. nov., Listeria aquatica sp. nov., Listeria cornellensis sp. nov., Listeria riparia sp. nov. and Listeria grandensis sp. nov., from agricultural and natural environments.</title>
        <authorList>
            <person name="den Bakker H.C."/>
            <person name="Warchocki S."/>
            <person name="Wright E.M."/>
            <person name="Allred A.F."/>
            <person name="Ahlstrom C."/>
            <person name="Manuel C.S."/>
            <person name="Stasiewicz M.J."/>
            <person name="Burrell A."/>
            <person name="Roof S."/>
            <person name="Strawn L."/>
            <person name="Fortes E.D."/>
            <person name="Nightingale K.K."/>
            <person name="Kephart D."/>
            <person name="Wiedmann M."/>
        </authorList>
    </citation>
    <scope>NUCLEOTIDE SEQUENCE [LARGE SCALE GENOMIC DNA]</scope>
    <source>
        <strain evidence="3 4">FSL S10-1187</strain>
    </source>
</reference>
<evidence type="ECO:0000256" key="1">
    <source>
        <dbReference type="SAM" id="SignalP"/>
    </source>
</evidence>
<feature type="domain" description="Bacterial Ig" evidence="2">
    <location>
        <begin position="333"/>
        <end position="407"/>
    </location>
</feature>
<evidence type="ECO:0000313" key="4">
    <source>
        <dbReference type="Proteomes" id="UP000019249"/>
    </source>
</evidence>
<dbReference type="NCBIfam" id="NF033510">
    <property type="entry name" value="Ca_tandemer"/>
    <property type="match status" value="1"/>
</dbReference>
<dbReference type="RefSeq" id="WP_036098269.1">
    <property type="nucleotide sequence ID" value="NZ_AODF01000034.1"/>
</dbReference>
<dbReference type="EMBL" id="AODF01000034">
    <property type="protein sequence ID" value="EUJ26959.1"/>
    <property type="molecule type" value="Genomic_DNA"/>
</dbReference>
<sequence>MTKKQTKKNHYMKKGFTALLIANVLASPMITNFAPQVGMAAESDLQSKSISTMANTTGAAAIDDPVRMPVIGNVMDTKISDYGIFGFNATPGSTVYVTFGSITRTVTVGSTGYWAITALDGLVPANMAVGTKVSAYAVLNGVYSKTDTTYVKTAVRGPGTNGDGTGIAIPVVSKPVTSRDTTISFSASSTTTLYANINGQIYTTPASAESLTIPRQAPGTEIILYCVEGNHTGYLGRTVVLYEEGDALATPTVNTVKDNQTLVTGTGPANTTLTLYVNGNAVGTGTVSSTGQYSINMNSTYPAGTIIQAKAVNSYGDESPYGSTTVITSVSLAAPTINTVKSTDTVVTGTSTPNTQIVLTINGTQYTGTTGSNGQYSVTIPKQAVGTLVTAQAKSGTDTSPTTSTTVIAGTIATPTINTVTTDDTLVKGTAPANSKVTLTIPQGDGSTKTWAGTADSSGNYAITIAKQAVGTKIEVIAEKDGITSDKASTTVIQGALKTPTINGLTTDDTLVKGTAPANSKVTLTIPQGDGSTKTWDWHS</sequence>
<proteinExistence type="predicted"/>
<feature type="chain" id="PRO_5046254214" description="Bacterial Ig domain-containing protein" evidence="1">
    <location>
        <begin position="27"/>
        <end position="540"/>
    </location>
</feature>
<evidence type="ECO:0000313" key="3">
    <source>
        <dbReference type="EMBL" id="EUJ26959.1"/>
    </source>
</evidence>
<dbReference type="InterPro" id="IPR013783">
    <property type="entry name" value="Ig-like_fold"/>
</dbReference>
<gene>
    <name evidence="3" type="ORF">MFLO_13845</name>
</gene>
<comment type="caution">
    <text evidence="3">The sequence shown here is derived from an EMBL/GenBank/DDBJ whole genome shotgun (WGS) entry which is preliminary data.</text>
</comment>
<name>A0ABN0RC92_9LIST</name>
<dbReference type="Pfam" id="PF17936">
    <property type="entry name" value="Big_6"/>
    <property type="match status" value="3"/>
</dbReference>
<dbReference type="Gene3D" id="2.60.40.10">
    <property type="entry name" value="Immunoglobulins"/>
    <property type="match status" value="3"/>
</dbReference>
<feature type="domain" description="Bacterial Ig" evidence="2">
    <location>
        <begin position="414"/>
        <end position="492"/>
    </location>
</feature>
<protein>
    <recommendedName>
        <fullName evidence="2">Bacterial Ig domain-containing protein</fullName>
    </recommendedName>
</protein>
<keyword evidence="4" id="KW-1185">Reference proteome</keyword>
<organism evidence="3 4">
    <name type="scientific">Listeria floridensis FSL S10-1187</name>
    <dbReference type="NCBI Taxonomy" id="1265817"/>
    <lineage>
        <taxon>Bacteria</taxon>
        <taxon>Bacillati</taxon>
        <taxon>Bacillota</taxon>
        <taxon>Bacilli</taxon>
        <taxon>Bacillales</taxon>
        <taxon>Listeriaceae</taxon>
        <taxon>Listeria</taxon>
    </lineage>
</organism>